<dbReference type="RefSeq" id="WP_148354892.1">
    <property type="nucleotide sequence ID" value="NZ_JBHSBF010000002.1"/>
</dbReference>
<comment type="caution">
    <text evidence="2">The sequence shown here is derived from an EMBL/GenBank/DDBJ whole genome shotgun (WGS) entry which is preliminary data.</text>
</comment>
<organism evidence="2 3">
    <name type="scientific">Actinomadura syzygii</name>
    <dbReference type="NCBI Taxonomy" id="1427538"/>
    <lineage>
        <taxon>Bacteria</taxon>
        <taxon>Bacillati</taxon>
        <taxon>Actinomycetota</taxon>
        <taxon>Actinomycetes</taxon>
        <taxon>Streptosporangiales</taxon>
        <taxon>Thermomonosporaceae</taxon>
        <taxon>Actinomadura</taxon>
    </lineage>
</organism>
<accession>A0A5D0TTF4</accession>
<dbReference type="EMBL" id="VSFF01000016">
    <property type="protein sequence ID" value="TYC08595.1"/>
    <property type="molecule type" value="Genomic_DNA"/>
</dbReference>
<name>A0A5D0TTF4_9ACTN</name>
<evidence type="ECO:0000256" key="1">
    <source>
        <dbReference type="SAM" id="MobiDB-lite"/>
    </source>
</evidence>
<dbReference type="Proteomes" id="UP000322634">
    <property type="component" value="Unassembled WGS sequence"/>
</dbReference>
<sequence>MTDRYLDRTCSVPGDASPENHDTGFLGAPAPKRRSAMPDNPRPLRPSPGQQSPTDRYQIQVLRDTQQGWIPAVVDTVSYHPGERWYDDRAVALEEARLLRGRLTWADVRVVHKDAAGEITEVKS</sequence>
<feature type="region of interest" description="Disordered" evidence="1">
    <location>
        <begin position="1"/>
        <end position="55"/>
    </location>
</feature>
<protein>
    <submittedName>
        <fullName evidence="2">Uncharacterized protein</fullName>
    </submittedName>
</protein>
<proteinExistence type="predicted"/>
<evidence type="ECO:0000313" key="2">
    <source>
        <dbReference type="EMBL" id="TYC08595.1"/>
    </source>
</evidence>
<evidence type="ECO:0000313" key="3">
    <source>
        <dbReference type="Proteomes" id="UP000322634"/>
    </source>
</evidence>
<reference evidence="2 3" key="1">
    <citation type="submission" date="2019-08" db="EMBL/GenBank/DDBJ databases">
        <title>Actinomadura sp. nov. CYP1-5 isolated from mountain soil.</title>
        <authorList>
            <person name="Songsumanus A."/>
            <person name="Kuncharoen N."/>
            <person name="Kudo T."/>
            <person name="Yuki M."/>
            <person name="Igarashi Y."/>
            <person name="Tanasupawat S."/>
        </authorList>
    </citation>
    <scope>NUCLEOTIDE SEQUENCE [LARGE SCALE GENOMIC DNA]</scope>
    <source>
        <strain evidence="2 3">GKU157</strain>
    </source>
</reference>
<gene>
    <name evidence="2" type="ORF">FXF65_37515</name>
</gene>
<dbReference type="AlphaFoldDB" id="A0A5D0TTF4"/>
<keyword evidence="3" id="KW-1185">Reference proteome</keyword>